<dbReference type="Pfam" id="PF04484">
    <property type="entry name" value="QWRF"/>
    <property type="match status" value="1"/>
</dbReference>
<evidence type="ECO:0000313" key="4">
    <source>
        <dbReference type="EMBL" id="WOH02820.1"/>
    </source>
</evidence>
<reference evidence="3" key="1">
    <citation type="journal article" date="2016" name="Nat. Genet.">
        <title>A high-quality carrot genome assembly provides new insights into carotenoid accumulation and asterid genome evolution.</title>
        <authorList>
            <person name="Iorizzo M."/>
            <person name="Ellison S."/>
            <person name="Senalik D."/>
            <person name="Zeng P."/>
            <person name="Satapoomin P."/>
            <person name="Huang J."/>
            <person name="Bowman M."/>
            <person name="Iovene M."/>
            <person name="Sanseverino W."/>
            <person name="Cavagnaro P."/>
            <person name="Yildiz M."/>
            <person name="Macko-Podgorni A."/>
            <person name="Moranska E."/>
            <person name="Grzebelus E."/>
            <person name="Grzebelus D."/>
            <person name="Ashrafi H."/>
            <person name="Zheng Z."/>
            <person name="Cheng S."/>
            <person name="Spooner D."/>
            <person name="Van Deynze A."/>
            <person name="Simon P."/>
        </authorList>
    </citation>
    <scope>NUCLEOTIDE SEQUENCE [LARGE SCALE GENOMIC DNA]</scope>
    <source>
        <tissue evidence="3">Leaf</tissue>
    </source>
</reference>
<dbReference type="GO" id="GO:0051225">
    <property type="term" value="P:spindle assembly"/>
    <property type="evidence" value="ECO:0007669"/>
    <property type="project" value="TreeGrafter"/>
</dbReference>
<feature type="compositionally biased region" description="Low complexity" evidence="2">
    <location>
        <begin position="365"/>
        <end position="418"/>
    </location>
</feature>
<feature type="compositionally biased region" description="Basic and acidic residues" evidence="2">
    <location>
        <begin position="28"/>
        <end position="43"/>
    </location>
</feature>
<feature type="compositionally biased region" description="Polar residues" evidence="2">
    <location>
        <begin position="316"/>
        <end position="328"/>
    </location>
</feature>
<dbReference type="PANTHER" id="PTHR31807:SF37">
    <property type="entry name" value="HAUS AUGMIN-LIKE COMPLEX SUBUNIT 8"/>
    <property type="match status" value="1"/>
</dbReference>
<dbReference type="Proteomes" id="UP000077755">
    <property type="component" value="Chromosome 5"/>
</dbReference>
<feature type="compositionally biased region" description="Basic and acidic residues" evidence="2">
    <location>
        <begin position="205"/>
        <end position="216"/>
    </location>
</feature>
<dbReference type="STRING" id="79200.A0A162A6L3"/>
<feature type="region of interest" description="Disordered" evidence="2">
    <location>
        <begin position="138"/>
        <end position="420"/>
    </location>
</feature>
<evidence type="ECO:0008006" key="6">
    <source>
        <dbReference type="Google" id="ProtNLM"/>
    </source>
</evidence>
<dbReference type="OrthoDB" id="1924320at2759"/>
<dbReference type="PANTHER" id="PTHR31807">
    <property type="entry name" value="AUGMIN FAMILY MEMBER"/>
    <property type="match status" value="1"/>
</dbReference>
<feature type="compositionally biased region" description="Pro residues" evidence="2">
    <location>
        <begin position="88"/>
        <end position="97"/>
    </location>
</feature>
<dbReference type="KEGG" id="dcr:108220217"/>
<evidence type="ECO:0000256" key="2">
    <source>
        <dbReference type="SAM" id="MobiDB-lite"/>
    </source>
</evidence>
<gene>
    <name evidence="3" type="ORF">DCAR_019412</name>
    <name evidence="4" type="ORF">DCAR_0522210</name>
</gene>
<dbReference type="Gramene" id="KZM96170">
    <property type="protein sequence ID" value="KZM96170"/>
    <property type="gene ID" value="DCAR_019412"/>
</dbReference>
<feature type="compositionally biased region" description="Basic and acidic residues" evidence="2">
    <location>
        <begin position="145"/>
        <end position="160"/>
    </location>
</feature>
<dbReference type="InterPro" id="IPR007573">
    <property type="entry name" value="QWRF"/>
</dbReference>
<keyword evidence="5" id="KW-1185">Reference proteome</keyword>
<feature type="compositionally biased region" description="Basic and acidic residues" evidence="2">
    <location>
        <begin position="232"/>
        <end position="241"/>
    </location>
</feature>
<evidence type="ECO:0000256" key="1">
    <source>
        <dbReference type="ARBA" id="ARBA00010016"/>
    </source>
</evidence>
<organism evidence="3">
    <name type="scientific">Daucus carota subsp. sativus</name>
    <name type="common">Carrot</name>
    <dbReference type="NCBI Taxonomy" id="79200"/>
    <lineage>
        <taxon>Eukaryota</taxon>
        <taxon>Viridiplantae</taxon>
        <taxon>Streptophyta</taxon>
        <taxon>Embryophyta</taxon>
        <taxon>Tracheophyta</taxon>
        <taxon>Spermatophyta</taxon>
        <taxon>Magnoliopsida</taxon>
        <taxon>eudicotyledons</taxon>
        <taxon>Gunneridae</taxon>
        <taxon>Pentapetalae</taxon>
        <taxon>asterids</taxon>
        <taxon>campanulids</taxon>
        <taxon>Apiales</taxon>
        <taxon>Apiaceae</taxon>
        <taxon>Apioideae</taxon>
        <taxon>Scandiceae</taxon>
        <taxon>Daucinae</taxon>
        <taxon>Daucus</taxon>
        <taxon>Daucus sect. Daucus</taxon>
    </lineage>
</organism>
<dbReference type="GO" id="GO:0008017">
    <property type="term" value="F:microtubule binding"/>
    <property type="evidence" value="ECO:0007669"/>
    <property type="project" value="TreeGrafter"/>
</dbReference>
<feature type="compositionally biased region" description="Polar residues" evidence="2">
    <location>
        <begin position="340"/>
        <end position="364"/>
    </location>
</feature>
<accession>A0A162A6L3</accession>
<feature type="compositionally biased region" description="Polar residues" evidence="2">
    <location>
        <begin position="217"/>
        <end position="231"/>
    </location>
</feature>
<protein>
    <recommendedName>
        <fullName evidence="6">AUGMIN subunit 8</fullName>
    </recommendedName>
</protein>
<feature type="compositionally biased region" description="Polar residues" evidence="2">
    <location>
        <begin position="161"/>
        <end position="174"/>
    </location>
</feature>
<dbReference type="GO" id="GO:0005880">
    <property type="term" value="C:nuclear microtubule"/>
    <property type="evidence" value="ECO:0007669"/>
    <property type="project" value="TreeGrafter"/>
</dbReference>
<feature type="region of interest" description="Disordered" evidence="2">
    <location>
        <begin position="1"/>
        <end position="103"/>
    </location>
</feature>
<proteinExistence type="inferred from homology"/>
<dbReference type="EMBL" id="CP093347">
    <property type="protein sequence ID" value="WOH02820.1"/>
    <property type="molecule type" value="Genomic_DNA"/>
</dbReference>
<sequence>MNACELDQGSHKHLMMETSRSPGGVAERNSESTRRSKTREVPSRYRSPSPSAGSGPKRCPSPGTTRKAVVSSASAPKRAVSAERRRPATPPSPPSPYTPVEDTAAVIQLASKKLVGNRLPEALWPSTMRSLSVSFQSDSFSLPVSKREKPVSHAPSDRTLKPSSNVAHKQSMTAPVSRKSTPERKRSPLKGRNSNHQSENSRPVDSLHGRPSDQHRWPSTTGGKVSSPSSTKRTDSGDRTMKALVQPQPGLAASSLRRMSLPNCLSKPLQTSPSDAMRLISSDGSGKIELEACPTEDNAPRIPNVVSTRSSERTKTVTPSVRAQSLPTSGARPASPNKMHVSSTSHSRGVSPSRTRAFTPSSARGVSPAPSRGVSPVPSRGVSPSPSRGVSPSPSRGASPSRTRPSSPSRQSSSSTSVLSYISDMKKGKKVASHIEDAHQLRVLYNKQLQWQYVNAQADAALYSQKVTSETALCNVWRTTSEMWESVAEKRVDLQNLRLKLKLNSVLKEQMAYLDRWPIIEKDHSCALSGAIKDLEASTLRLPVTEGARANIDTVKAALCSAVEVMQMTGNSICSVLSRVEGRNSLVSELAEVAAQERAMLDECEALLATTAAMQVEENSLRTHLLQLKHGFGEEHLIYDDY</sequence>
<dbReference type="AlphaFoldDB" id="A0A162A6L3"/>
<evidence type="ECO:0000313" key="3">
    <source>
        <dbReference type="EMBL" id="KZM96170.1"/>
    </source>
</evidence>
<feature type="compositionally biased region" description="Polar residues" evidence="2">
    <location>
        <begin position="192"/>
        <end position="203"/>
    </location>
</feature>
<dbReference type="GO" id="GO:0005737">
    <property type="term" value="C:cytoplasm"/>
    <property type="evidence" value="ECO:0007669"/>
    <property type="project" value="TreeGrafter"/>
</dbReference>
<dbReference type="OMA" id="CEMLMAS"/>
<comment type="similarity">
    <text evidence="1">Belongs to the QWRF family.</text>
</comment>
<name>A0A162A6L3_DAUCS</name>
<evidence type="ECO:0000313" key="5">
    <source>
        <dbReference type="Proteomes" id="UP000077755"/>
    </source>
</evidence>
<dbReference type="EMBL" id="LNRQ01000005">
    <property type="protein sequence ID" value="KZM96170.1"/>
    <property type="molecule type" value="Genomic_DNA"/>
</dbReference>
<reference evidence="4" key="2">
    <citation type="submission" date="2022-03" db="EMBL/GenBank/DDBJ databases">
        <title>Draft title - Genomic analysis of global carrot germplasm unveils the trajectory of domestication and the origin of high carotenoid orange carrot.</title>
        <authorList>
            <person name="Iorizzo M."/>
            <person name="Ellison S."/>
            <person name="Senalik D."/>
            <person name="Macko-Podgorni A."/>
            <person name="Grzebelus D."/>
            <person name="Bostan H."/>
            <person name="Rolling W."/>
            <person name="Curaba J."/>
            <person name="Simon P."/>
        </authorList>
    </citation>
    <scope>NUCLEOTIDE SEQUENCE</scope>
    <source>
        <tissue evidence="4">Leaf</tissue>
    </source>
</reference>